<gene>
    <name evidence="1" type="ORF">AYI69_g8894</name>
</gene>
<sequence length="90" mass="10597">MNRTNVQVNFQKAGHLVQNLGYQCLELIQQQKIDLIGMKVLVRNKNVKIDLPHFLNYENGKLKISYEGCKEPNSYCKQAERWKPYCLKIK</sequence>
<proteinExistence type="predicted"/>
<organism evidence="1 2">
    <name type="scientific">Smittium culicis</name>
    <dbReference type="NCBI Taxonomy" id="133412"/>
    <lineage>
        <taxon>Eukaryota</taxon>
        <taxon>Fungi</taxon>
        <taxon>Fungi incertae sedis</taxon>
        <taxon>Zoopagomycota</taxon>
        <taxon>Kickxellomycotina</taxon>
        <taxon>Harpellomycetes</taxon>
        <taxon>Harpellales</taxon>
        <taxon>Legeriomycetaceae</taxon>
        <taxon>Smittium</taxon>
    </lineage>
</organism>
<evidence type="ECO:0000313" key="1">
    <source>
        <dbReference type="EMBL" id="OMJ13697.1"/>
    </source>
</evidence>
<evidence type="ECO:0000313" key="2">
    <source>
        <dbReference type="Proteomes" id="UP000187429"/>
    </source>
</evidence>
<dbReference type="EMBL" id="LSSM01004980">
    <property type="protein sequence ID" value="OMJ13697.1"/>
    <property type="molecule type" value="Genomic_DNA"/>
</dbReference>
<name>A0A1R1XGC9_9FUNG</name>
<comment type="caution">
    <text evidence="1">The sequence shown here is derived from an EMBL/GenBank/DDBJ whole genome shotgun (WGS) entry which is preliminary data.</text>
</comment>
<protein>
    <submittedName>
        <fullName evidence="1">Uncharacterized protein</fullName>
    </submittedName>
</protein>
<reference evidence="2" key="1">
    <citation type="submission" date="2017-01" db="EMBL/GenBank/DDBJ databases">
        <authorList>
            <person name="Wang Y."/>
            <person name="White M."/>
            <person name="Kvist S."/>
            <person name="Moncalvo J.-M."/>
        </authorList>
    </citation>
    <scope>NUCLEOTIDE SEQUENCE [LARGE SCALE GENOMIC DNA]</scope>
    <source>
        <strain evidence="2">ID-206-W2</strain>
    </source>
</reference>
<dbReference type="AlphaFoldDB" id="A0A1R1XGC9"/>
<dbReference type="Proteomes" id="UP000187429">
    <property type="component" value="Unassembled WGS sequence"/>
</dbReference>
<keyword evidence="2" id="KW-1185">Reference proteome</keyword>
<accession>A0A1R1XGC9</accession>